<evidence type="ECO:0000313" key="2">
    <source>
        <dbReference type="Proteomes" id="UP000784294"/>
    </source>
</evidence>
<accession>A0A3S5ASM1</accession>
<reference evidence="1" key="1">
    <citation type="submission" date="2018-11" db="EMBL/GenBank/DDBJ databases">
        <authorList>
            <consortium name="Pathogen Informatics"/>
        </authorList>
    </citation>
    <scope>NUCLEOTIDE SEQUENCE</scope>
</reference>
<protein>
    <submittedName>
        <fullName evidence="1">Uncharacterized protein</fullName>
    </submittedName>
</protein>
<proteinExistence type="predicted"/>
<dbReference type="Proteomes" id="UP000784294">
    <property type="component" value="Unassembled WGS sequence"/>
</dbReference>
<keyword evidence="2" id="KW-1185">Reference proteome</keyword>
<sequence length="77" mass="8632">MTSRTGLDKTSDYVIIEESESWTLNGYTRVGVSLRAEIILSEMPRAEASLLAARPERCLGRLKKRSLNDDEFGWPGS</sequence>
<dbReference type="EMBL" id="CAAALY010066101">
    <property type="protein sequence ID" value="VEL24139.1"/>
    <property type="molecule type" value="Genomic_DNA"/>
</dbReference>
<evidence type="ECO:0000313" key="1">
    <source>
        <dbReference type="EMBL" id="VEL24139.1"/>
    </source>
</evidence>
<name>A0A3S5ASM1_9PLAT</name>
<gene>
    <name evidence="1" type="ORF">PXEA_LOCUS17579</name>
</gene>
<organism evidence="1 2">
    <name type="scientific">Protopolystoma xenopodis</name>
    <dbReference type="NCBI Taxonomy" id="117903"/>
    <lineage>
        <taxon>Eukaryota</taxon>
        <taxon>Metazoa</taxon>
        <taxon>Spiralia</taxon>
        <taxon>Lophotrochozoa</taxon>
        <taxon>Platyhelminthes</taxon>
        <taxon>Monogenea</taxon>
        <taxon>Polyopisthocotylea</taxon>
        <taxon>Polystomatidea</taxon>
        <taxon>Polystomatidae</taxon>
        <taxon>Protopolystoma</taxon>
    </lineage>
</organism>
<comment type="caution">
    <text evidence="1">The sequence shown here is derived from an EMBL/GenBank/DDBJ whole genome shotgun (WGS) entry which is preliminary data.</text>
</comment>
<dbReference type="AlphaFoldDB" id="A0A3S5ASM1"/>